<dbReference type="AlphaFoldDB" id="A0AA37I4K5"/>
<evidence type="ECO:0000313" key="1">
    <source>
        <dbReference type="EMBL" id="GJG34377.1"/>
    </source>
</evidence>
<evidence type="ECO:0000313" key="2">
    <source>
        <dbReference type="Proteomes" id="UP000887097"/>
    </source>
</evidence>
<accession>A0AA37I4K5</accession>
<reference evidence="1" key="1">
    <citation type="submission" date="2021-08" db="EMBL/GenBank/DDBJ databases">
        <title>Prevotella lacticifex sp. nov., isolated from rumen of cow.</title>
        <authorList>
            <person name="Shinkai T."/>
            <person name="Ikeyama N."/>
            <person name="Kumagai M."/>
            <person name="Ohmori H."/>
            <person name="Sakamoto M."/>
            <person name="Ohkuma M."/>
            <person name="Mitsumori M."/>
        </authorList>
    </citation>
    <scope>NUCLEOTIDE SEQUENCE</scope>
    <source>
        <strain evidence="1">JCM 8259</strain>
    </source>
</reference>
<sequence>MVKNVKVKMVKIENNQECFVQLWRKLERTRRLLGGQCKRFCIRNVLKAWFGAAANDDMIWHVCHLCEQEGWNELPLPNLYPRKHRELLRAIVAVSTGISFWRIDLKALDSAYSVAFPHSTPLNVNKKKKN</sequence>
<organism evidence="1 2">
    <name type="scientific">Xylanibacter ruminicola</name>
    <name type="common">Prevotella ruminicola</name>
    <dbReference type="NCBI Taxonomy" id="839"/>
    <lineage>
        <taxon>Bacteria</taxon>
        <taxon>Pseudomonadati</taxon>
        <taxon>Bacteroidota</taxon>
        <taxon>Bacteroidia</taxon>
        <taxon>Bacteroidales</taxon>
        <taxon>Prevotellaceae</taxon>
        <taxon>Xylanibacter</taxon>
    </lineage>
</organism>
<dbReference type="EMBL" id="BPTT01000001">
    <property type="protein sequence ID" value="GJG34377.1"/>
    <property type="molecule type" value="Genomic_DNA"/>
</dbReference>
<dbReference type="Proteomes" id="UP000887097">
    <property type="component" value="Unassembled WGS sequence"/>
</dbReference>
<protein>
    <submittedName>
        <fullName evidence="1">Uncharacterized protein</fullName>
    </submittedName>
</protein>
<comment type="caution">
    <text evidence="1">The sequence shown here is derived from an EMBL/GenBank/DDBJ whole genome shotgun (WGS) entry which is preliminary data.</text>
</comment>
<name>A0AA37I4K5_XYLRU</name>
<gene>
    <name evidence="1" type="ORF">PRMUPPPA20_24860</name>
</gene>
<proteinExistence type="predicted"/>